<dbReference type="InterPro" id="IPR053182">
    <property type="entry name" value="YobU-like_regulator"/>
</dbReference>
<dbReference type="InterPro" id="IPR011256">
    <property type="entry name" value="Reg_factor_effector_dom_sf"/>
</dbReference>
<gene>
    <name evidence="2" type="ORF">LV85_00134</name>
</gene>
<dbReference type="Gene3D" id="3.20.80.10">
    <property type="entry name" value="Regulatory factor, effector binding domain"/>
    <property type="match status" value="1"/>
</dbReference>
<proteinExistence type="predicted"/>
<dbReference type="PANTHER" id="PTHR36444">
    <property type="entry name" value="TRANSCRIPTIONAL REGULATOR PROTEIN YOBU-RELATED"/>
    <property type="match status" value="1"/>
</dbReference>
<dbReference type="PANTHER" id="PTHR36444:SF2">
    <property type="entry name" value="TRANSCRIPTIONAL REGULATOR PROTEIN YOBU-RELATED"/>
    <property type="match status" value="1"/>
</dbReference>
<dbReference type="AlphaFoldDB" id="A0A2W7RHV0"/>
<evidence type="ECO:0000313" key="3">
    <source>
        <dbReference type="Proteomes" id="UP000248882"/>
    </source>
</evidence>
<name>A0A2W7RHV0_9BACT</name>
<evidence type="ECO:0000313" key="2">
    <source>
        <dbReference type="EMBL" id="PZX57950.1"/>
    </source>
</evidence>
<feature type="domain" description="AraC effector-binding" evidence="1">
    <location>
        <begin position="6"/>
        <end position="157"/>
    </location>
</feature>
<sequence>MTKHKMHHSIAPFNFIGIAVRSSNTSGNAAEELGALWARFFTEQIGEKIAGKVSDDIYSIYTDYESDYRGEYTCLIGYQVDSLEKVSEGLVAREFSGGKYTKFVAKGNMPEAIVTTWQEIWAKDADLGRKYTADFEVYGPKSQQGDNSEVDIFIAVN</sequence>
<dbReference type="RefSeq" id="WP_211318354.1">
    <property type="nucleotide sequence ID" value="NZ_QKZT01000001.1"/>
</dbReference>
<dbReference type="InterPro" id="IPR029441">
    <property type="entry name" value="Cass2"/>
</dbReference>
<dbReference type="SUPFAM" id="SSF55136">
    <property type="entry name" value="Probable bacterial effector-binding domain"/>
    <property type="match status" value="1"/>
</dbReference>
<dbReference type="SMART" id="SM00871">
    <property type="entry name" value="AraC_E_bind"/>
    <property type="match status" value="1"/>
</dbReference>
<protein>
    <submittedName>
        <fullName evidence="2">Putative transcriptional regulator YdeE</fullName>
    </submittedName>
</protein>
<dbReference type="EMBL" id="QKZT01000001">
    <property type="protein sequence ID" value="PZX57950.1"/>
    <property type="molecule type" value="Genomic_DNA"/>
</dbReference>
<reference evidence="2 3" key="1">
    <citation type="submission" date="2018-06" db="EMBL/GenBank/DDBJ databases">
        <title>Genomic Encyclopedia of Archaeal and Bacterial Type Strains, Phase II (KMG-II): from individual species to whole genera.</title>
        <authorList>
            <person name="Goeker M."/>
        </authorList>
    </citation>
    <scope>NUCLEOTIDE SEQUENCE [LARGE SCALE GENOMIC DNA]</scope>
    <source>
        <strain evidence="2 3">DSM 19830</strain>
    </source>
</reference>
<dbReference type="InterPro" id="IPR010499">
    <property type="entry name" value="AraC_E-bd"/>
</dbReference>
<keyword evidence="3" id="KW-1185">Reference proteome</keyword>
<dbReference type="Proteomes" id="UP000248882">
    <property type="component" value="Unassembled WGS sequence"/>
</dbReference>
<dbReference type="Pfam" id="PF14526">
    <property type="entry name" value="Cass2"/>
    <property type="match status" value="1"/>
</dbReference>
<organism evidence="2 3">
    <name type="scientific">Algoriphagus chordae</name>
    <dbReference type="NCBI Taxonomy" id="237019"/>
    <lineage>
        <taxon>Bacteria</taxon>
        <taxon>Pseudomonadati</taxon>
        <taxon>Bacteroidota</taxon>
        <taxon>Cytophagia</taxon>
        <taxon>Cytophagales</taxon>
        <taxon>Cyclobacteriaceae</taxon>
        <taxon>Algoriphagus</taxon>
    </lineage>
</organism>
<comment type="caution">
    <text evidence="2">The sequence shown here is derived from an EMBL/GenBank/DDBJ whole genome shotgun (WGS) entry which is preliminary data.</text>
</comment>
<accession>A0A2W7RHV0</accession>
<evidence type="ECO:0000259" key="1">
    <source>
        <dbReference type="SMART" id="SM00871"/>
    </source>
</evidence>